<feature type="compositionally biased region" description="Basic residues" evidence="1">
    <location>
        <begin position="369"/>
        <end position="396"/>
    </location>
</feature>
<feature type="region of interest" description="Disordered" evidence="1">
    <location>
        <begin position="344"/>
        <end position="409"/>
    </location>
</feature>
<feature type="compositionally biased region" description="Basic and acidic residues" evidence="1">
    <location>
        <begin position="400"/>
        <end position="409"/>
    </location>
</feature>
<dbReference type="EMBL" id="JBHTMX010000006">
    <property type="protein sequence ID" value="MFD1330790.1"/>
    <property type="molecule type" value="Genomic_DNA"/>
</dbReference>
<accession>A0ABW3Z4M2</accession>
<dbReference type="InterPro" id="IPR013491">
    <property type="entry name" value="Tape_meas_N"/>
</dbReference>
<gene>
    <name evidence="3" type="ORF">ACFQ4O_02130</name>
</gene>
<name>A0ABW3Z4M2_9HYPH</name>
<keyword evidence="4" id="KW-1185">Reference proteome</keyword>
<dbReference type="NCBIfam" id="TIGR02675">
    <property type="entry name" value="tape_meas_nterm"/>
    <property type="match status" value="1"/>
</dbReference>
<dbReference type="RefSeq" id="WP_378773985.1">
    <property type="nucleotide sequence ID" value="NZ_JBHTMX010000006.1"/>
</dbReference>
<evidence type="ECO:0000256" key="1">
    <source>
        <dbReference type="SAM" id="MobiDB-lite"/>
    </source>
</evidence>
<reference evidence="4" key="1">
    <citation type="journal article" date="2019" name="Int. J. Syst. Evol. Microbiol.">
        <title>The Global Catalogue of Microorganisms (GCM) 10K type strain sequencing project: providing services to taxonomists for standard genome sequencing and annotation.</title>
        <authorList>
            <consortium name="The Broad Institute Genomics Platform"/>
            <consortium name="The Broad Institute Genome Sequencing Center for Infectious Disease"/>
            <person name="Wu L."/>
            <person name="Ma J."/>
        </authorList>
    </citation>
    <scope>NUCLEOTIDE SEQUENCE [LARGE SCALE GENOMIC DNA]</scope>
    <source>
        <strain evidence="4">CCUG 61696</strain>
    </source>
</reference>
<protein>
    <submittedName>
        <fullName evidence="3">Tape measure protein</fullName>
    </submittedName>
</protein>
<organism evidence="3 4">
    <name type="scientific">Methylopila musalis</name>
    <dbReference type="NCBI Taxonomy" id="1134781"/>
    <lineage>
        <taxon>Bacteria</taxon>
        <taxon>Pseudomonadati</taxon>
        <taxon>Pseudomonadota</taxon>
        <taxon>Alphaproteobacteria</taxon>
        <taxon>Hyphomicrobiales</taxon>
        <taxon>Methylopilaceae</taxon>
        <taxon>Methylopila</taxon>
    </lineage>
</organism>
<sequence>MANAQELSGRQIERRAQQMTKRLDSITAATLRSVAPGFGVLAGAITTGEVLKYADAWTKAKNSLAVAGVTGRKQAALLDELYESAQRNAAPIGALTSLYGSAAQAQGELGASSASLVKFTDGVAVALKVAGKSSTEASGALMQLGQLLGSARVQAEEFNSINEGARPILIAVANGIDEAGGSVSKLKALVNDGKVSNKQFFDGFLKGMPAIQAMAASSTQTLEQGWTKVDNALTRYIGRQDQSLGATSMLSKGLNALADDFDNIADVTLKVAAVIAAALVGRAVGGLIVKLIAAGVEVKKLVAALRGLQGATALMSFSSAAGPLGAALGIAAAATIYFSSSARAAGSNTDGRRLGRGLGRGQRPDPPCHHRPRGARARAGLRHRRHCGLRGHHAVSKHQCAGERQRHRL</sequence>
<evidence type="ECO:0000313" key="3">
    <source>
        <dbReference type="EMBL" id="MFD1330790.1"/>
    </source>
</evidence>
<evidence type="ECO:0000259" key="2">
    <source>
        <dbReference type="Pfam" id="PF20155"/>
    </source>
</evidence>
<comment type="caution">
    <text evidence="3">The sequence shown here is derived from an EMBL/GenBank/DDBJ whole genome shotgun (WGS) entry which is preliminary data.</text>
</comment>
<evidence type="ECO:0000313" key="4">
    <source>
        <dbReference type="Proteomes" id="UP001597171"/>
    </source>
</evidence>
<feature type="domain" description="Tape measure protein N-terminal" evidence="2">
    <location>
        <begin position="49"/>
        <end position="241"/>
    </location>
</feature>
<proteinExistence type="predicted"/>
<dbReference type="Pfam" id="PF20155">
    <property type="entry name" value="TMP_3"/>
    <property type="match status" value="1"/>
</dbReference>
<dbReference type="Proteomes" id="UP001597171">
    <property type="component" value="Unassembled WGS sequence"/>
</dbReference>